<dbReference type="RefSeq" id="WP_168035458.1">
    <property type="nucleotide sequence ID" value="NZ_JAATJH010000001.1"/>
</dbReference>
<organism evidence="5 6">
    <name type="scientific">Neolewinella antarctica</name>
    <dbReference type="NCBI Taxonomy" id="442734"/>
    <lineage>
        <taxon>Bacteria</taxon>
        <taxon>Pseudomonadati</taxon>
        <taxon>Bacteroidota</taxon>
        <taxon>Saprospiria</taxon>
        <taxon>Saprospirales</taxon>
        <taxon>Lewinellaceae</taxon>
        <taxon>Neolewinella</taxon>
    </lineage>
</organism>
<keyword evidence="3 4" id="KW-0472">Membrane</keyword>
<dbReference type="SUPFAM" id="SSF101898">
    <property type="entry name" value="NHL repeat"/>
    <property type="match status" value="1"/>
</dbReference>
<evidence type="ECO:0000256" key="4">
    <source>
        <dbReference type="SAM" id="Phobius"/>
    </source>
</evidence>
<name>A0ABX0X609_9BACT</name>
<protein>
    <submittedName>
        <fullName evidence="5">Uncharacterized protein YjiK</fullName>
    </submittedName>
</protein>
<keyword evidence="6" id="KW-1185">Reference proteome</keyword>
<comment type="subcellular location">
    <subcellularLocation>
        <location evidence="1">Cell membrane</location>
    </subcellularLocation>
</comment>
<evidence type="ECO:0000256" key="3">
    <source>
        <dbReference type="ARBA" id="ARBA00023136"/>
    </source>
</evidence>
<comment type="caution">
    <text evidence="5">The sequence shown here is derived from an EMBL/GenBank/DDBJ whole genome shotgun (WGS) entry which is preliminary data.</text>
</comment>
<accession>A0ABX0X609</accession>
<gene>
    <name evidence="5" type="ORF">GGR27_000119</name>
</gene>
<keyword evidence="4" id="KW-1133">Transmembrane helix</keyword>
<keyword evidence="4" id="KW-0812">Transmembrane</keyword>
<dbReference type="Gene3D" id="2.130.10.10">
    <property type="entry name" value="YVTN repeat-like/Quinoprotein amine dehydrogenase"/>
    <property type="match status" value="1"/>
</dbReference>
<reference evidence="5 6" key="1">
    <citation type="submission" date="2020-03" db="EMBL/GenBank/DDBJ databases">
        <title>Genomic Encyclopedia of Type Strains, Phase IV (KMG-IV): sequencing the most valuable type-strain genomes for metagenomic binning, comparative biology and taxonomic classification.</title>
        <authorList>
            <person name="Goeker M."/>
        </authorList>
    </citation>
    <scope>NUCLEOTIDE SEQUENCE [LARGE SCALE GENOMIC DNA]</scope>
    <source>
        <strain evidence="5 6">DSM 105096</strain>
    </source>
</reference>
<dbReference type="Proteomes" id="UP000770785">
    <property type="component" value="Unassembled WGS sequence"/>
</dbReference>
<sequence length="313" mass="35823">MSLLDRPNLLSVAILGIVVLIAGTYGFLTYTQSPDLEHYRVDNDYDFGYDFDNPNDVLYLDEDLDEISGLSPWFGNDEMLAVQDEDGQVFVLNSRTGKIIHRVRFDKDNDYEGIARKDSMVYVLEQDGDLHRFILDYNVDEVEAEKIETPFSYRNDTEGIAYDERTNSLLIVPKEQELNPGENDYRHGIYSFSLESMTMVEQPAYYIDEFEIGQVIYGKRTRYEFKPSGVAVDPISGDIYVIASVGKIMIVIDRESEIKQIELLKESVFRQPEGIEFNLLGDLYISSEAKGGKAVLARYSRKQVTESKKEANE</sequence>
<dbReference type="Pfam" id="PF06977">
    <property type="entry name" value="SdiA-regulated"/>
    <property type="match status" value="1"/>
</dbReference>
<keyword evidence="2" id="KW-1003">Cell membrane</keyword>
<dbReference type="EMBL" id="JAATJH010000001">
    <property type="protein sequence ID" value="NJC24638.1"/>
    <property type="molecule type" value="Genomic_DNA"/>
</dbReference>
<evidence type="ECO:0000256" key="1">
    <source>
        <dbReference type="ARBA" id="ARBA00004236"/>
    </source>
</evidence>
<dbReference type="InterPro" id="IPR009722">
    <property type="entry name" value="YjiK/CarP"/>
</dbReference>
<feature type="transmembrane region" description="Helical" evidence="4">
    <location>
        <begin position="9"/>
        <end position="28"/>
    </location>
</feature>
<dbReference type="InterPro" id="IPR015943">
    <property type="entry name" value="WD40/YVTN_repeat-like_dom_sf"/>
</dbReference>
<proteinExistence type="predicted"/>
<evidence type="ECO:0000313" key="5">
    <source>
        <dbReference type="EMBL" id="NJC24638.1"/>
    </source>
</evidence>
<evidence type="ECO:0000313" key="6">
    <source>
        <dbReference type="Proteomes" id="UP000770785"/>
    </source>
</evidence>
<evidence type="ECO:0000256" key="2">
    <source>
        <dbReference type="ARBA" id="ARBA00022475"/>
    </source>
</evidence>